<dbReference type="EMBL" id="POSK01000003">
    <property type="protein sequence ID" value="PNI05882.1"/>
    <property type="molecule type" value="Genomic_DNA"/>
</dbReference>
<dbReference type="SMART" id="SM00869">
    <property type="entry name" value="Autotransporter"/>
    <property type="match status" value="1"/>
</dbReference>
<dbReference type="Pfam" id="PF13018">
    <property type="entry name" value="ESPR"/>
    <property type="match status" value="1"/>
</dbReference>
<dbReference type="Proteomes" id="UP000236449">
    <property type="component" value="Unassembled WGS sequence"/>
</dbReference>
<dbReference type="Gene3D" id="2.160.20.20">
    <property type="match status" value="1"/>
</dbReference>
<dbReference type="GO" id="GO:0019867">
    <property type="term" value="C:outer membrane"/>
    <property type="evidence" value="ECO:0007669"/>
    <property type="project" value="InterPro"/>
</dbReference>
<protein>
    <recommendedName>
        <fullName evidence="2">Autotransporter domain-containing protein</fullName>
    </recommendedName>
</protein>
<feature type="domain" description="Autotransporter" evidence="2">
    <location>
        <begin position="770"/>
        <end position="1046"/>
    </location>
</feature>
<dbReference type="InterPro" id="IPR012332">
    <property type="entry name" value="Autotransporter_pectin_lyase_C"/>
</dbReference>
<dbReference type="Pfam" id="PF03797">
    <property type="entry name" value="Autotransporter"/>
    <property type="match status" value="1"/>
</dbReference>
<sequence length="1046" mass="109623">MNHIYKIVFNKDTGQSVAVSEFAKGAGKTGSNKTKKISLALACGLVSFSGLADSLSVGDGELVVVESGSSYVTSSGSENNGNVWYTLGGGIEGGDNITLTMGGDDVLRGIYAVNNTVSTGTSSVTVGNDFTIINNINNDSASYGAYLVGNQKDGAVSNFVFGDRLTIKTGDDASGRIAAMRIAGSNTNTIIGNDAYLEGLANALTISGNTQGMANLSVGNNSTFVGMVLGQANSNIELASGATIILDNSVTAGEIFKTGTYSPVLLGLNGAGSRFVASDISLKLNEVGEPNDLQWRENGAVIRLSNNNMRTGEGVYSEVLGEYDQIMVLEGVDAQIGTESQLNKADFLQVVQSSHRSSVDAEPGHSYIYLKDVNISSAGGHLVYIVNDDFDYIESSGDYNYQASNNKATIILDNVDGSAQTDGIYLESSNVAGLTTIELINGTKVSGGVVNDSNGSIDLTVENSLVTGDVVNNGEGDVVVTVNDSGIVVGNVVNNSDTGALDMTVNEGGSWIGDAVKGGEADLTVTVNEGGNWAGTGENIGLWVKQNSTYTAGDKSSSFTSIKMDKNSTLDFGSPASDFAFKTIHTSGNMEQTDGGIANVRMNTNLGLGKGDLLSVDGQMAGKYQVDVRNRGKAATKANGALRIIKTGTGMAAQSTTTGSDVTLAGNQYRDSGMLRYHLVKDASGTGYWLVNGDGSEASYGGGDDDLAKSGQAFDEQGGFDAFVAGEGFVAQKATSDLAHTLQGASAAQTVNLLDQSRNINKRMDNLRLSGIQKENVWMNYYHNDATVGADVIGNEFDTKSDMVYLGGDKTFAVSENADLSVGLFGGVGKVSTDYKLNNSNGSSDIHTIGVYGMWLHDSGVFANSSAQAFHISTQDKAYDEQGELTSYKMSSAAVSVGLDVGKRFTMDNGAYIEPMLKVAHLHETGDRFSTDANSASLVDVERGSVNAFQYGLGLNVGSTMVLGSEDSYVQPYLNVSLVDQIISGGEIDSSGVQMKSNLEGYQFNTTAGVNWQINKTHRVFAELGGGFGETYDENFNVGIGYQASF</sequence>
<dbReference type="Gene3D" id="2.40.128.130">
    <property type="entry name" value="Autotransporter beta-domain"/>
    <property type="match status" value="1"/>
</dbReference>
<dbReference type="InterPro" id="IPR004899">
    <property type="entry name" value="Pertactin_central"/>
</dbReference>
<reference evidence="3 4" key="1">
    <citation type="submission" date="2018-01" db="EMBL/GenBank/DDBJ databases">
        <title>Draft genome sequences of six Vibrio diazotrophicus strains isolated from deep-sea sediments of the Baltic Sea.</title>
        <authorList>
            <person name="Castillo D."/>
            <person name="Vandieken V."/>
            <person name="Chiang O."/>
            <person name="Middelboe M."/>
        </authorList>
    </citation>
    <scope>NUCLEOTIDE SEQUENCE [LARGE SCALE GENOMIC DNA]</scope>
    <source>
        <strain evidence="3 4">60.27F</strain>
    </source>
</reference>
<dbReference type="InterPro" id="IPR036709">
    <property type="entry name" value="Autotransporte_beta_dom_sf"/>
</dbReference>
<dbReference type="PROSITE" id="PS51208">
    <property type="entry name" value="AUTOTRANSPORTER"/>
    <property type="match status" value="1"/>
</dbReference>
<evidence type="ECO:0000256" key="1">
    <source>
        <dbReference type="ARBA" id="ARBA00023026"/>
    </source>
</evidence>
<proteinExistence type="predicted"/>
<name>A0A2J8I5T0_VIBDI</name>
<accession>A0A2J8I5T0</accession>
<keyword evidence="1" id="KW-0843">Virulence</keyword>
<evidence type="ECO:0000313" key="3">
    <source>
        <dbReference type="EMBL" id="PNI05882.1"/>
    </source>
</evidence>
<dbReference type="SUPFAM" id="SSF103515">
    <property type="entry name" value="Autotransporter"/>
    <property type="match status" value="1"/>
</dbReference>
<evidence type="ECO:0000313" key="4">
    <source>
        <dbReference type="Proteomes" id="UP000236449"/>
    </source>
</evidence>
<dbReference type="InterPro" id="IPR011050">
    <property type="entry name" value="Pectin_lyase_fold/virulence"/>
</dbReference>
<dbReference type="AlphaFoldDB" id="A0A2J8I5T0"/>
<gene>
    <name evidence="3" type="ORF">C1N32_05415</name>
</gene>
<dbReference type="Pfam" id="PF03212">
    <property type="entry name" value="Pertactin"/>
    <property type="match status" value="1"/>
</dbReference>
<organism evidence="3 4">
    <name type="scientific">Vibrio diazotrophicus</name>
    <dbReference type="NCBI Taxonomy" id="685"/>
    <lineage>
        <taxon>Bacteria</taxon>
        <taxon>Pseudomonadati</taxon>
        <taxon>Pseudomonadota</taxon>
        <taxon>Gammaproteobacteria</taxon>
        <taxon>Vibrionales</taxon>
        <taxon>Vibrionaceae</taxon>
        <taxon>Vibrio</taxon>
    </lineage>
</organism>
<dbReference type="SUPFAM" id="SSF51126">
    <property type="entry name" value="Pectin lyase-like"/>
    <property type="match status" value="1"/>
</dbReference>
<dbReference type="InterPro" id="IPR005546">
    <property type="entry name" value="Autotransporte_beta"/>
</dbReference>
<comment type="caution">
    <text evidence="3">The sequence shown here is derived from an EMBL/GenBank/DDBJ whole genome shotgun (WGS) entry which is preliminary data.</text>
</comment>
<dbReference type="OrthoDB" id="7069324at2"/>
<evidence type="ECO:0000259" key="2">
    <source>
        <dbReference type="PROSITE" id="PS51208"/>
    </source>
</evidence>
<dbReference type="InterPro" id="IPR006315">
    <property type="entry name" value="OM_autotransptr_brl_dom"/>
</dbReference>
<dbReference type="RefSeq" id="WP_102965866.1">
    <property type="nucleotide sequence ID" value="NZ_POSK01000003.1"/>
</dbReference>
<dbReference type="InterPro" id="IPR024973">
    <property type="entry name" value="ESPR"/>
</dbReference>
<dbReference type="NCBIfam" id="TIGR01414">
    <property type="entry name" value="autotrans_barl"/>
    <property type="match status" value="1"/>
</dbReference>